<dbReference type="AlphaFoldDB" id="A0A0V1FF83"/>
<dbReference type="EMBL" id="JYDT01000110">
    <property type="protein sequence ID" value="KRY84606.1"/>
    <property type="molecule type" value="Genomic_DNA"/>
</dbReference>
<sequence>MHAMWYSIGFLVIFLDKRKIESFTSYLIPFVKKNAAEVSITYYKRYHSTGAFYSSSVIYSRLFGRGLICQGLRRAISQEPDADVLLNCTKQK</sequence>
<dbReference type="Proteomes" id="UP000054995">
    <property type="component" value="Unassembled WGS sequence"/>
</dbReference>
<gene>
    <name evidence="1" type="ORF">T4D_11696</name>
</gene>
<proteinExistence type="predicted"/>
<evidence type="ECO:0000313" key="2">
    <source>
        <dbReference type="Proteomes" id="UP000054995"/>
    </source>
</evidence>
<keyword evidence="2" id="KW-1185">Reference proteome</keyword>
<protein>
    <submittedName>
        <fullName evidence="1">Uncharacterized protein</fullName>
    </submittedName>
</protein>
<organism evidence="1 2">
    <name type="scientific">Trichinella pseudospiralis</name>
    <name type="common">Parasitic roundworm</name>
    <dbReference type="NCBI Taxonomy" id="6337"/>
    <lineage>
        <taxon>Eukaryota</taxon>
        <taxon>Metazoa</taxon>
        <taxon>Ecdysozoa</taxon>
        <taxon>Nematoda</taxon>
        <taxon>Enoplea</taxon>
        <taxon>Dorylaimia</taxon>
        <taxon>Trichinellida</taxon>
        <taxon>Trichinellidae</taxon>
        <taxon>Trichinella</taxon>
    </lineage>
</organism>
<reference evidence="1 2" key="1">
    <citation type="submission" date="2015-01" db="EMBL/GenBank/DDBJ databases">
        <title>Evolution of Trichinella species and genotypes.</title>
        <authorList>
            <person name="Korhonen P.K."/>
            <person name="Edoardo P."/>
            <person name="Giuseppe L.R."/>
            <person name="Gasser R.B."/>
        </authorList>
    </citation>
    <scope>NUCLEOTIDE SEQUENCE [LARGE SCALE GENOMIC DNA]</scope>
    <source>
        <strain evidence="1">ISS470</strain>
    </source>
</reference>
<comment type="caution">
    <text evidence="1">The sequence shown here is derived from an EMBL/GenBank/DDBJ whole genome shotgun (WGS) entry which is preliminary data.</text>
</comment>
<name>A0A0V1FF83_TRIPS</name>
<evidence type="ECO:0000313" key="1">
    <source>
        <dbReference type="EMBL" id="KRY84606.1"/>
    </source>
</evidence>
<accession>A0A0V1FF83</accession>